<keyword evidence="4" id="KW-0131">Cell cycle</keyword>
<dbReference type="GO" id="GO:0004861">
    <property type="term" value="F:cyclin-dependent protein serine/threonine kinase inhibitor activity"/>
    <property type="evidence" value="ECO:0007669"/>
    <property type="project" value="InterPro"/>
</dbReference>
<feature type="compositionally biased region" description="Basic and acidic residues" evidence="5">
    <location>
        <begin position="244"/>
        <end position="253"/>
    </location>
</feature>
<dbReference type="GO" id="GO:0051726">
    <property type="term" value="P:regulation of cell cycle"/>
    <property type="evidence" value="ECO:0007669"/>
    <property type="project" value="InterPro"/>
</dbReference>
<keyword evidence="8" id="KW-1185">Reference proteome</keyword>
<dbReference type="InterPro" id="IPR044275">
    <property type="entry name" value="KRP"/>
</dbReference>
<comment type="subcellular location">
    <subcellularLocation>
        <location evidence="1">Nucleus</location>
        <location evidence="1">Nucleoplasm</location>
    </subcellularLocation>
</comment>
<comment type="similarity">
    <text evidence="2">Belongs to the CDI family. ICK/KRP subfamily.</text>
</comment>
<name>A0AAN7JTR7_9MYRT</name>
<organism evidence="7 8">
    <name type="scientific">Trapa incisa</name>
    <dbReference type="NCBI Taxonomy" id="236973"/>
    <lineage>
        <taxon>Eukaryota</taxon>
        <taxon>Viridiplantae</taxon>
        <taxon>Streptophyta</taxon>
        <taxon>Embryophyta</taxon>
        <taxon>Tracheophyta</taxon>
        <taxon>Spermatophyta</taxon>
        <taxon>Magnoliopsida</taxon>
        <taxon>eudicotyledons</taxon>
        <taxon>Gunneridae</taxon>
        <taxon>Pentapetalae</taxon>
        <taxon>rosids</taxon>
        <taxon>malvids</taxon>
        <taxon>Myrtales</taxon>
        <taxon>Lythraceae</taxon>
        <taxon>Trapa</taxon>
    </lineage>
</organism>
<dbReference type="Pfam" id="PF02234">
    <property type="entry name" value="CDI"/>
    <property type="match status" value="1"/>
</dbReference>
<dbReference type="GO" id="GO:0005654">
    <property type="term" value="C:nucleoplasm"/>
    <property type="evidence" value="ECO:0007669"/>
    <property type="project" value="UniProtKB-SubCell"/>
</dbReference>
<evidence type="ECO:0000256" key="4">
    <source>
        <dbReference type="ARBA" id="ARBA00023306"/>
    </source>
</evidence>
<evidence type="ECO:0000259" key="6">
    <source>
        <dbReference type="Pfam" id="PF02234"/>
    </source>
</evidence>
<feature type="domain" description="Cyclin-dependent kinase inhibitor" evidence="6">
    <location>
        <begin position="313"/>
        <end position="354"/>
    </location>
</feature>
<evidence type="ECO:0000313" key="7">
    <source>
        <dbReference type="EMBL" id="KAK4754123.1"/>
    </source>
</evidence>
<dbReference type="PANTHER" id="PTHR46776">
    <property type="entry name" value="CYCLIN-DEPENDENT KINASE INHIBITOR 4-RELATED"/>
    <property type="match status" value="1"/>
</dbReference>
<dbReference type="Proteomes" id="UP001345219">
    <property type="component" value="Chromosome 2"/>
</dbReference>
<comment type="caution">
    <text evidence="7">The sequence shown here is derived from an EMBL/GenBank/DDBJ whole genome shotgun (WGS) entry which is preliminary data.</text>
</comment>
<accession>A0AAN7JTR7</accession>
<dbReference type="EMBL" id="JAXIOK010000015">
    <property type="protein sequence ID" value="KAK4754123.1"/>
    <property type="molecule type" value="Genomic_DNA"/>
</dbReference>
<feature type="region of interest" description="Disordered" evidence="5">
    <location>
        <begin position="244"/>
        <end position="285"/>
    </location>
</feature>
<protein>
    <recommendedName>
        <fullName evidence="6">Cyclin-dependent kinase inhibitor domain-containing protein</fullName>
    </recommendedName>
</protein>
<keyword evidence="3" id="KW-0649">Protein kinase inhibitor</keyword>
<dbReference type="AlphaFoldDB" id="A0AAN7JTR7"/>
<evidence type="ECO:0000313" key="8">
    <source>
        <dbReference type="Proteomes" id="UP001345219"/>
    </source>
</evidence>
<proteinExistence type="inferred from homology"/>
<sequence>MTDTTGHQPKHLSMYISRHVGSIYLREARGKLTIVFRSALRHQPKLTQRRERETEIDIHILEKLIMSRCGVSAAVAVTDAVAVGQTARGQASTTASSTSATLSAGRVRRKKTGVGEREPLMRSSNDSACTQLMSSTRCRNIACSMPVPIAVAESLRIMSTSSEDQASVSCWSSYGSNETGKEKLRFADLEVTLWRGHVQVELRADSNCSNLLHELLFKRPCSEILVFLFLQEDCSEADSSETCFNHERSEKTPSSEVAEEEKPETMNLSEAKEMEPNPLRRLQDSQSSSLNAVLDGLSSKIGKPAAKRPSDFEIEEFFAAAEAENILELEHFKNKYNFDFVKEKPLKGRFKWHQISPAEKVGK</sequence>
<evidence type="ECO:0000256" key="2">
    <source>
        <dbReference type="ARBA" id="ARBA00010274"/>
    </source>
</evidence>
<gene>
    <name evidence="7" type="ORF">SAY87_002227</name>
</gene>
<dbReference type="InterPro" id="IPR003175">
    <property type="entry name" value="CDI_dom"/>
</dbReference>
<dbReference type="InterPro" id="IPR044898">
    <property type="entry name" value="CDI_dom_sf"/>
</dbReference>
<feature type="region of interest" description="Disordered" evidence="5">
    <location>
        <begin position="86"/>
        <end position="126"/>
    </location>
</feature>
<evidence type="ECO:0000256" key="1">
    <source>
        <dbReference type="ARBA" id="ARBA00004642"/>
    </source>
</evidence>
<reference evidence="7 8" key="1">
    <citation type="journal article" date="2023" name="Hortic Res">
        <title>Pangenome of water caltrop reveals structural variations and asymmetric subgenome divergence after allopolyploidization.</title>
        <authorList>
            <person name="Zhang X."/>
            <person name="Chen Y."/>
            <person name="Wang L."/>
            <person name="Yuan Y."/>
            <person name="Fang M."/>
            <person name="Shi L."/>
            <person name="Lu R."/>
            <person name="Comes H.P."/>
            <person name="Ma Y."/>
            <person name="Chen Y."/>
            <person name="Huang G."/>
            <person name="Zhou Y."/>
            <person name="Zheng Z."/>
            <person name="Qiu Y."/>
        </authorList>
    </citation>
    <scope>NUCLEOTIDE SEQUENCE [LARGE SCALE GENOMIC DNA]</scope>
    <source>
        <tissue evidence="7">Roots</tissue>
    </source>
</reference>
<evidence type="ECO:0000256" key="3">
    <source>
        <dbReference type="ARBA" id="ARBA00023013"/>
    </source>
</evidence>
<dbReference type="Gene3D" id="4.10.365.10">
    <property type="entry name" value="p27"/>
    <property type="match status" value="1"/>
</dbReference>
<feature type="compositionally biased region" description="Low complexity" evidence="5">
    <location>
        <begin position="86"/>
        <end position="105"/>
    </location>
</feature>
<evidence type="ECO:0000256" key="5">
    <source>
        <dbReference type="SAM" id="MobiDB-lite"/>
    </source>
</evidence>